<proteinExistence type="inferred from homology"/>
<name>A0ABY5VR11_9ACTN</name>
<feature type="region of interest" description="Disordered" evidence="4">
    <location>
        <begin position="248"/>
        <end position="268"/>
    </location>
</feature>
<dbReference type="SUPFAM" id="SSF46894">
    <property type="entry name" value="C-terminal effector domain of the bipartite response regulators"/>
    <property type="match status" value="1"/>
</dbReference>
<dbReference type="Pfam" id="PF03704">
    <property type="entry name" value="BTAD"/>
    <property type="match status" value="1"/>
</dbReference>
<dbReference type="PRINTS" id="PR00364">
    <property type="entry name" value="DISEASERSIST"/>
</dbReference>
<dbReference type="CDD" id="cd15831">
    <property type="entry name" value="BTAD"/>
    <property type="match status" value="1"/>
</dbReference>
<evidence type="ECO:0000256" key="1">
    <source>
        <dbReference type="ARBA" id="ARBA00005820"/>
    </source>
</evidence>
<feature type="DNA-binding region" description="OmpR/PhoB-type" evidence="3">
    <location>
        <begin position="1"/>
        <end position="98"/>
    </location>
</feature>
<dbReference type="PANTHER" id="PTHR47691:SF3">
    <property type="entry name" value="HTH-TYPE TRANSCRIPTIONAL REGULATOR RV0890C-RELATED"/>
    <property type="match status" value="1"/>
</dbReference>
<dbReference type="InterPro" id="IPR016032">
    <property type="entry name" value="Sig_transdc_resp-reg_C-effctor"/>
</dbReference>
<dbReference type="InterPro" id="IPR005158">
    <property type="entry name" value="BTAD"/>
</dbReference>
<dbReference type="Gene3D" id="1.10.10.10">
    <property type="entry name" value="Winged helix-like DNA-binding domain superfamily/Winged helix DNA-binding domain"/>
    <property type="match status" value="1"/>
</dbReference>
<dbReference type="Gene3D" id="1.25.40.10">
    <property type="entry name" value="Tetratricopeptide repeat domain"/>
    <property type="match status" value="2"/>
</dbReference>
<evidence type="ECO:0000313" key="6">
    <source>
        <dbReference type="EMBL" id="UWP78928.1"/>
    </source>
</evidence>
<comment type="similarity">
    <text evidence="1">Belongs to the AfsR/DnrI/RedD regulatory family.</text>
</comment>
<reference evidence="6" key="2">
    <citation type="submission" date="2022-09" db="EMBL/GenBank/DDBJ databases">
        <title>Biosynthetic gene clusters of Dactylosporangioum fulvum.</title>
        <authorList>
            <person name="Caradec T."/>
        </authorList>
    </citation>
    <scope>NUCLEOTIDE SEQUENCE</scope>
    <source>
        <strain evidence="6">NRRL B-16292</strain>
    </source>
</reference>
<dbReference type="PROSITE" id="PS51755">
    <property type="entry name" value="OMPR_PHOB"/>
    <property type="match status" value="1"/>
</dbReference>
<evidence type="ECO:0000313" key="7">
    <source>
        <dbReference type="Proteomes" id="UP001059617"/>
    </source>
</evidence>
<dbReference type="EMBL" id="CP073720">
    <property type="protein sequence ID" value="UWP78928.1"/>
    <property type="molecule type" value="Genomic_DNA"/>
</dbReference>
<dbReference type="InterPro" id="IPR027417">
    <property type="entry name" value="P-loop_NTPase"/>
</dbReference>
<dbReference type="InterPro" id="IPR001867">
    <property type="entry name" value="OmpR/PhoB-type_DNA-bd"/>
</dbReference>
<dbReference type="PANTHER" id="PTHR47691">
    <property type="entry name" value="REGULATOR-RELATED"/>
    <property type="match status" value="1"/>
</dbReference>
<evidence type="ECO:0000256" key="2">
    <source>
        <dbReference type="ARBA" id="ARBA00023125"/>
    </source>
</evidence>
<keyword evidence="2 3" id="KW-0238">DNA-binding</keyword>
<dbReference type="Proteomes" id="UP001059617">
    <property type="component" value="Chromosome"/>
</dbReference>
<dbReference type="Gene3D" id="3.40.50.300">
    <property type="entry name" value="P-loop containing nucleotide triphosphate hydrolases"/>
    <property type="match status" value="1"/>
</dbReference>
<dbReference type="SUPFAM" id="SSF48452">
    <property type="entry name" value="TPR-like"/>
    <property type="match status" value="2"/>
</dbReference>
<dbReference type="InterPro" id="IPR036388">
    <property type="entry name" value="WH-like_DNA-bd_sf"/>
</dbReference>
<protein>
    <submittedName>
        <fullName evidence="6">AfsR/SARP family transcriptional regulator</fullName>
    </submittedName>
</protein>
<dbReference type="RefSeq" id="WP_259856371.1">
    <property type="nucleotide sequence ID" value="NZ_CP073720.1"/>
</dbReference>
<evidence type="ECO:0000259" key="5">
    <source>
        <dbReference type="PROSITE" id="PS51755"/>
    </source>
</evidence>
<dbReference type="SUPFAM" id="SSF52540">
    <property type="entry name" value="P-loop containing nucleoside triphosphate hydrolases"/>
    <property type="match status" value="1"/>
</dbReference>
<reference evidence="6" key="1">
    <citation type="submission" date="2021-04" db="EMBL/GenBank/DDBJ databases">
        <authorList>
            <person name="Hartkoorn R.C."/>
            <person name="Beaudoing E."/>
            <person name="Hot D."/>
        </authorList>
    </citation>
    <scope>NUCLEOTIDE SEQUENCE</scope>
    <source>
        <strain evidence="6">NRRL B-16292</strain>
    </source>
</reference>
<sequence length="1094" mass="115556">MREHDDDRMRVSLLGALEVRLGGAPVAVPGARLRALLTRLALAGGRPLDAGVLAEALWPQDGPSDPANALQSLVSRLRRVLGSADAVVQNDGGYRLGVEPADVDVLRFERLAAEGRQRLRAGDLERAATLLGEAMALGRGPVAAEAAAVAPAVTARLKQLVTEAATDLAEAELAVGRHDAASARLAALLAEQPLHERAAALLMDVLTAQGRQGEALAVFERLRTDLADRLGADPGSALRERHVRLLRSGPAGDERAPGAAAPSNLPEPLTSFIGREDDLARIDALLSTGRLVTVLGTGGAGKTRLAVEAARRRLGEHPDGTWVIDLASVTEPAKVGAAVITTVGLRGSALFEGSGRVRAEGGSDVDVLADQLAGHQSLLVVDNCEHLIEAVARLTTTLLVRCPGLRVLATSREPLAVDGEALVPLGPLGLPEADADAAAARRAPAVRLFGERAAAVRPGFAVDESTVGDVVQVVRGLDGLPLALELAAARLRTLSLPELAAGLSDRFRMLTTGSRTAVPRHRTLRAVIAWSWDLLGDDERVVAERVAVLSGGITVDAASAVCAGTAVHPGALPDLLAALVDRSLLQLAPEPGRYRMLETLREYGIDRLAAVGTLDHVRVLAARHFAALVAEYDPRLRTAGQMTALRVLGAEYDNVLAALRHCCDSGDGAAALRLALDLCWYWQMFGRHADATYWLREALATPGERAPVDVDCAEAVLVLSRMGAESDMITESYEQRRARSADLGRRLARHDEIPGPAGALSAVVLLIAGHNEVAQARLDRILAGPDLWLASLGHLFRAQMAENEGDLAAVHRHVTAALDGFRRIGDRWGQATALPLRGMLRQYDGDLDGALADLSTARSLAGEFGSLGIGDEVFIDIRWADLHMRRGDVAEAEATLADARRRAERSAAPEMLILLDALEAGILVQQGELDRAEALLARSEQRLSEDDSLSITGDHTTALILSVRASLCLLRGDAARAEQALVTAYAAAVETRDMPILAIVAVVAGGLADLAGRHRDAAVLLGAAARLRGSDDRTDLQVAELTRRTVAAIGEKDFAEAYASGWALDASAALARVDPARLDGAATSQFGGMSRRNR</sequence>
<keyword evidence="7" id="KW-1185">Reference proteome</keyword>
<gene>
    <name evidence="6" type="ORF">Dfulv_27580</name>
</gene>
<evidence type="ECO:0000256" key="3">
    <source>
        <dbReference type="PROSITE-ProRule" id="PRU01091"/>
    </source>
</evidence>
<evidence type="ECO:0000256" key="4">
    <source>
        <dbReference type="SAM" id="MobiDB-lite"/>
    </source>
</evidence>
<dbReference type="SMART" id="SM00862">
    <property type="entry name" value="Trans_reg_C"/>
    <property type="match status" value="1"/>
</dbReference>
<dbReference type="InterPro" id="IPR011990">
    <property type="entry name" value="TPR-like_helical_dom_sf"/>
</dbReference>
<accession>A0ABY5VR11</accession>
<feature type="domain" description="OmpR/PhoB-type" evidence="5">
    <location>
        <begin position="1"/>
        <end position="98"/>
    </location>
</feature>
<dbReference type="SMART" id="SM01043">
    <property type="entry name" value="BTAD"/>
    <property type="match status" value="1"/>
</dbReference>
<organism evidence="6 7">
    <name type="scientific">Dactylosporangium fulvum</name>
    <dbReference type="NCBI Taxonomy" id="53359"/>
    <lineage>
        <taxon>Bacteria</taxon>
        <taxon>Bacillati</taxon>
        <taxon>Actinomycetota</taxon>
        <taxon>Actinomycetes</taxon>
        <taxon>Micromonosporales</taxon>
        <taxon>Micromonosporaceae</taxon>
        <taxon>Dactylosporangium</taxon>
    </lineage>
</organism>